<evidence type="ECO:0000313" key="2">
    <source>
        <dbReference type="EMBL" id="RYP05413.1"/>
    </source>
</evidence>
<dbReference type="Proteomes" id="UP000293360">
    <property type="component" value="Unassembled WGS sequence"/>
</dbReference>
<keyword evidence="3" id="KW-1185">Reference proteome</keyword>
<comment type="similarity">
    <text evidence="1">Belongs to the LOR family.</text>
</comment>
<dbReference type="InterPro" id="IPR007612">
    <property type="entry name" value="LOR"/>
</dbReference>
<dbReference type="InterPro" id="IPR025659">
    <property type="entry name" value="Tubby-like_C"/>
</dbReference>
<gene>
    <name evidence="2" type="ORF">DL764_003838</name>
</gene>
<dbReference type="EMBL" id="QJNU01000170">
    <property type="protein sequence ID" value="RYP05413.1"/>
    <property type="molecule type" value="Genomic_DNA"/>
</dbReference>
<comment type="caution">
    <text evidence="2">The sequence shown here is derived from an EMBL/GenBank/DDBJ whole genome shotgun (WGS) entry which is preliminary data.</text>
</comment>
<dbReference type="OrthoDB" id="97518at2759"/>
<evidence type="ECO:0008006" key="4">
    <source>
        <dbReference type="Google" id="ProtNLM"/>
    </source>
</evidence>
<dbReference type="AlphaFoldDB" id="A0A4Q4TJH6"/>
<evidence type="ECO:0000313" key="3">
    <source>
        <dbReference type="Proteomes" id="UP000293360"/>
    </source>
</evidence>
<reference evidence="2 3" key="1">
    <citation type="submission" date="2018-06" db="EMBL/GenBank/DDBJ databases">
        <title>Complete Genomes of Monosporascus.</title>
        <authorList>
            <person name="Robinson A.J."/>
            <person name="Natvig D.O."/>
        </authorList>
    </citation>
    <scope>NUCLEOTIDE SEQUENCE [LARGE SCALE GENOMIC DNA]</scope>
    <source>
        <strain evidence="2 3">CBS 110550</strain>
    </source>
</reference>
<name>A0A4Q4TJH6_9PEZI</name>
<sequence>MMVMNPYPTPLGLFPGFIARQTETLMIKEKGISLSGDSFTIKTVGGQPVFDVKGNFFSLSGRKVVTDIRGNHLFTIRKKLLALQSTYYAEGPAGNPILEVIGKFGFTTRKFVGRFISASGQKEDLRMTGDFFHTSAQICGNASRSPVAIIERDFFNMREFFLDKQTYAVTIAPNVDMAIVVAMCICLDERRTSG</sequence>
<protein>
    <recommendedName>
        <fullName evidence="4">Tubby C-terminal domain-containing protein</fullName>
    </recommendedName>
</protein>
<dbReference type="SUPFAM" id="SSF54518">
    <property type="entry name" value="Tubby C-terminal domain-like"/>
    <property type="match status" value="1"/>
</dbReference>
<organism evidence="2 3">
    <name type="scientific">Monosporascus ibericus</name>
    <dbReference type="NCBI Taxonomy" id="155417"/>
    <lineage>
        <taxon>Eukaryota</taxon>
        <taxon>Fungi</taxon>
        <taxon>Dikarya</taxon>
        <taxon>Ascomycota</taxon>
        <taxon>Pezizomycotina</taxon>
        <taxon>Sordariomycetes</taxon>
        <taxon>Xylariomycetidae</taxon>
        <taxon>Xylariales</taxon>
        <taxon>Xylariales incertae sedis</taxon>
        <taxon>Monosporascus</taxon>
    </lineage>
</organism>
<accession>A0A4Q4TJH6</accession>
<dbReference type="InterPro" id="IPR038595">
    <property type="entry name" value="LOR_sf"/>
</dbReference>
<dbReference type="Pfam" id="PF04525">
    <property type="entry name" value="LOR"/>
    <property type="match status" value="1"/>
</dbReference>
<proteinExistence type="inferred from homology"/>
<evidence type="ECO:0000256" key="1">
    <source>
        <dbReference type="ARBA" id="ARBA00005437"/>
    </source>
</evidence>
<dbReference type="PANTHER" id="PTHR31087:SF161">
    <property type="entry name" value="TUBBY C 2 FAMILY PROTEIN"/>
    <property type="match status" value="1"/>
</dbReference>
<dbReference type="Gene3D" id="2.40.160.200">
    <property type="entry name" value="LURP1-related"/>
    <property type="match status" value="1"/>
</dbReference>
<dbReference type="PANTHER" id="PTHR31087">
    <property type="match status" value="1"/>
</dbReference>
<dbReference type="STRING" id="155417.A0A4Q4TJH6"/>